<dbReference type="OrthoDB" id="1142841at2"/>
<dbReference type="InterPro" id="IPR036392">
    <property type="entry name" value="PLAT/LH2_dom_sf"/>
</dbReference>
<dbReference type="EMBL" id="CP003155">
    <property type="protein sequence ID" value="AEV29128.1"/>
    <property type="molecule type" value="Genomic_DNA"/>
</dbReference>
<keyword evidence="3" id="KW-1185">Reference proteome</keyword>
<organism evidence="2 3">
    <name type="scientific">Sphaerochaeta pleomorpha (strain ATCC BAA-1885 / DSM 22778 / Grapes)</name>
    <dbReference type="NCBI Taxonomy" id="158190"/>
    <lineage>
        <taxon>Bacteria</taxon>
        <taxon>Pseudomonadati</taxon>
        <taxon>Spirochaetota</taxon>
        <taxon>Spirochaetia</taxon>
        <taxon>Spirochaetales</taxon>
        <taxon>Sphaerochaetaceae</taxon>
        <taxon>Sphaerochaeta</taxon>
    </lineage>
</organism>
<evidence type="ECO:0000313" key="2">
    <source>
        <dbReference type="EMBL" id="AEV29128.1"/>
    </source>
</evidence>
<dbReference type="Pfam" id="PF00882">
    <property type="entry name" value="Zn_dep_PLPC"/>
    <property type="match status" value="1"/>
</dbReference>
<sequence>MRYKKLGRKHANLFLILALCLVIPESLYAFKAGAHAVMSNETAYALPPQSVIRGALLQYPEIAAWGSTGPDLPANSQGILIDDAPWFEAYHYEKVGTFTAELLRLALRSNDPKNIAWAAGWVTHVVGDLYCHGVFVNPDPEVDGVYLANPDTKEMHGLLEAWADKLLFSDKSNPKRSYTAQNMQATFRSFESLDVRNLMANATQNVYGKSPSPDEYKEWMDFFKNVYIDTGVAGGTNWVYDNTYGEVTEQLREGVLRYGPFAGMTRAERLDLAYQQAKQLCVTLLSDAERNVFQGFSDAWNLDAYHLDHRSIGTLTVSIRTADVFQAGTDDDVFFGLIRDDGEEWKSPVLDKGSGLLGLGSAICNDFERGSNETYYLFVDRGDFPPSRISQVFLEKSDDFLGGGWKIGSLTVTINGIPYFDGTVNTWLQDDHLKWTGAVQSVPPQHIPVNLRVNADAVQDRVEIQAVNLSAKTPYTGPATIHLQHSDGQVENYPITIGINGTYSRSLTLRPDDLIQVNVYQPLDNNPQIIYRGNTSLKNPSVSYEAIDFNADVFNDLVSGTIGGDYSGPVRITVTDDEGAMDDREFSITATRGYFSQMIPLIGTNRVSVKVQFEGVALPRGGLFKIPNLDALELECETTGPSALKGTVSNRAKGATIPYTGDVMLEPLHGNNLAALTQAVAYSNRSQLPKKSKREVGNDTNIGRFEFSNISLVLSLGYKIGIEHDGVVKYLCFDPLEEMTETAQRPVQSDFVSAVNSKIDKVVNPVQGAVLTQANSMNTSMGEASTANVAFIQMLPATTQVDTVWNGVWETNLGSMILSQSNNRVTGFFGDEEYQLNGQVSADSLEGVFTLDGLLGEFKFTLYDGGCAFDGVSRFKGEDSWEQWNGRLVAPLDNDEIAPGENTLEGVWFSEYGAIVLDATDLGYTGVYGEGENTLEGIYSKGMFKGSLQEQGRSGDFQFTVSSDEKLFKGKFRYTGEEEWQTWDGWKKK</sequence>
<dbReference type="RefSeq" id="WP_014269977.1">
    <property type="nucleotide sequence ID" value="NC_016633.1"/>
</dbReference>
<dbReference type="STRING" id="158190.SpiGrapes_1315"/>
<dbReference type="InterPro" id="IPR001024">
    <property type="entry name" value="PLAT/LH2_dom"/>
</dbReference>
<dbReference type="KEGG" id="sgp:SpiGrapes_1315"/>
<dbReference type="InterPro" id="IPR029002">
    <property type="entry name" value="PLPC/GPLD1"/>
</dbReference>
<dbReference type="Gene3D" id="2.60.60.20">
    <property type="entry name" value="PLAT/LH2 domain"/>
    <property type="match status" value="1"/>
</dbReference>
<accession>G8QTV2</accession>
<protein>
    <recommendedName>
        <fullName evidence="1">PLAT domain-containing protein</fullName>
    </recommendedName>
</protein>
<dbReference type="HOGENOM" id="CLU_301855_0_0_12"/>
<feature type="domain" description="PLAT" evidence="1">
    <location>
        <begin position="313"/>
        <end position="442"/>
    </location>
</feature>
<dbReference type="SUPFAM" id="SSF49723">
    <property type="entry name" value="Lipase/lipooxygenase domain (PLAT/LH2 domain)"/>
    <property type="match status" value="1"/>
</dbReference>
<name>G8QTV2_SPHPG</name>
<reference evidence="2 3" key="1">
    <citation type="submission" date="2011-11" db="EMBL/GenBank/DDBJ databases">
        <title>Complete sequence of Spirochaeta sp. grapes.</title>
        <authorList>
            <consortium name="US DOE Joint Genome Institute"/>
            <person name="Lucas S."/>
            <person name="Han J."/>
            <person name="Lapidus A."/>
            <person name="Cheng J.-F."/>
            <person name="Goodwin L."/>
            <person name="Pitluck S."/>
            <person name="Peters L."/>
            <person name="Ovchinnikova G."/>
            <person name="Munk A.C."/>
            <person name="Detter J.C."/>
            <person name="Han C."/>
            <person name="Tapia R."/>
            <person name="Land M."/>
            <person name="Hauser L."/>
            <person name="Kyrpides N."/>
            <person name="Ivanova N."/>
            <person name="Pagani I."/>
            <person name="Ritalahtilisa K."/>
            <person name="Loeffler F."/>
            <person name="Woyke T."/>
        </authorList>
    </citation>
    <scope>NUCLEOTIDE SEQUENCE [LARGE SCALE GENOMIC DNA]</scope>
    <source>
        <strain evidence="3">ATCC BAA-1885 / DSM 22778 / Grapes</strain>
    </source>
</reference>
<proteinExistence type="predicted"/>
<dbReference type="Proteomes" id="UP000005632">
    <property type="component" value="Chromosome"/>
</dbReference>
<evidence type="ECO:0000259" key="1">
    <source>
        <dbReference type="PROSITE" id="PS50095"/>
    </source>
</evidence>
<gene>
    <name evidence="2" type="ordered locus">SpiGrapes_1315</name>
</gene>
<dbReference type="eggNOG" id="ENOG5033UMF">
    <property type="taxonomic scope" value="Bacteria"/>
</dbReference>
<evidence type="ECO:0000313" key="3">
    <source>
        <dbReference type="Proteomes" id="UP000005632"/>
    </source>
</evidence>
<dbReference type="PROSITE" id="PS50095">
    <property type="entry name" value="PLAT"/>
    <property type="match status" value="1"/>
</dbReference>
<dbReference type="AlphaFoldDB" id="G8QTV2"/>